<gene>
    <name evidence="4" type="primary">fabG_4</name>
    <name evidence="4" type="ORF">PDESU_03127</name>
</gene>
<keyword evidence="2" id="KW-0560">Oxidoreductase</keyword>
<proteinExistence type="inferred from homology"/>
<dbReference type="InterPro" id="IPR057326">
    <property type="entry name" value="KR_dom"/>
</dbReference>
<sequence length="239" mass="25493">MGTALVIGGSRGIGRGIALKLANSGFDIWLTYHSNSAAAEEVQKEIEAQGRTCEIMGFDVSDFEATKAALADKCDQDPPEVMVFNSGIIRDNLMVWMTKDEWDAVIDTNLSGFYNVTKAVLFPMLREKRGRIVVISSTAGQIGQAGQVNYSASKAGLIGAVKALAREVGKKNVFVNVVAPGVIETDMTADLPEKQIKPLIPLNKFGVVEDVAATVDFLCSDAQSYIHGQVIGVNGGLAI</sequence>
<dbReference type="InterPro" id="IPR036291">
    <property type="entry name" value="NAD(P)-bd_dom_sf"/>
</dbReference>
<dbReference type="PANTHER" id="PTHR42879:SF2">
    <property type="entry name" value="3-OXOACYL-[ACYL-CARRIER-PROTEIN] REDUCTASE FABG"/>
    <property type="match status" value="1"/>
</dbReference>
<evidence type="ECO:0000259" key="3">
    <source>
        <dbReference type="SMART" id="SM00822"/>
    </source>
</evidence>
<dbReference type="EMBL" id="CAAHFG010000001">
    <property type="protein sequence ID" value="VGO14564.1"/>
    <property type="molecule type" value="Genomic_DNA"/>
</dbReference>
<dbReference type="SUPFAM" id="SSF51735">
    <property type="entry name" value="NAD(P)-binding Rossmann-fold domains"/>
    <property type="match status" value="1"/>
</dbReference>
<evidence type="ECO:0000313" key="5">
    <source>
        <dbReference type="Proteomes" id="UP000366872"/>
    </source>
</evidence>
<dbReference type="PANTHER" id="PTHR42879">
    <property type="entry name" value="3-OXOACYL-(ACYL-CARRIER-PROTEIN) REDUCTASE"/>
    <property type="match status" value="1"/>
</dbReference>
<organism evidence="4 5">
    <name type="scientific">Pontiella desulfatans</name>
    <dbReference type="NCBI Taxonomy" id="2750659"/>
    <lineage>
        <taxon>Bacteria</taxon>
        <taxon>Pseudomonadati</taxon>
        <taxon>Kiritimatiellota</taxon>
        <taxon>Kiritimatiellia</taxon>
        <taxon>Kiritimatiellales</taxon>
        <taxon>Pontiellaceae</taxon>
        <taxon>Pontiella</taxon>
    </lineage>
</organism>
<dbReference type="PRINTS" id="PR00081">
    <property type="entry name" value="GDHRDH"/>
</dbReference>
<dbReference type="RefSeq" id="WP_136080036.1">
    <property type="nucleotide sequence ID" value="NZ_CAAHFG010000001.1"/>
</dbReference>
<accession>A0A6C2U4X8</accession>
<dbReference type="SMART" id="SM00822">
    <property type="entry name" value="PKS_KR"/>
    <property type="match status" value="1"/>
</dbReference>
<dbReference type="Pfam" id="PF13561">
    <property type="entry name" value="adh_short_C2"/>
    <property type="match status" value="1"/>
</dbReference>
<dbReference type="FunFam" id="3.40.50.720:FF:000173">
    <property type="entry name" value="3-oxoacyl-[acyl-carrier protein] reductase"/>
    <property type="match status" value="1"/>
</dbReference>
<dbReference type="PRINTS" id="PR00080">
    <property type="entry name" value="SDRFAMILY"/>
</dbReference>
<name>A0A6C2U4X8_PONDE</name>
<dbReference type="Gene3D" id="3.40.50.720">
    <property type="entry name" value="NAD(P)-binding Rossmann-like Domain"/>
    <property type="match status" value="1"/>
</dbReference>
<dbReference type="AlphaFoldDB" id="A0A6C2U4X8"/>
<protein>
    <submittedName>
        <fullName evidence="4">3-oxoacyl-[acyl-carrier-protein] reductase FabG</fullName>
    </submittedName>
</protein>
<reference evidence="4 5" key="1">
    <citation type="submission" date="2019-04" db="EMBL/GenBank/DDBJ databases">
        <authorList>
            <person name="Van Vliet M D."/>
        </authorList>
    </citation>
    <scope>NUCLEOTIDE SEQUENCE [LARGE SCALE GENOMIC DNA]</scope>
    <source>
        <strain evidence="4 5">F1</strain>
    </source>
</reference>
<evidence type="ECO:0000256" key="2">
    <source>
        <dbReference type="ARBA" id="ARBA00023002"/>
    </source>
</evidence>
<dbReference type="GO" id="GO:0016491">
    <property type="term" value="F:oxidoreductase activity"/>
    <property type="evidence" value="ECO:0007669"/>
    <property type="project" value="UniProtKB-KW"/>
</dbReference>
<dbReference type="InterPro" id="IPR050259">
    <property type="entry name" value="SDR"/>
</dbReference>
<dbReference type="NCBIfam" id="NF009466">
    <property type="entry name" value="PRK12826.1-2"/>
    <property type="match status" value="1"/>
</dbReference>
<dbReference type="Proteomes" id="UP000366872">
    <property type="component" value="Unassembled WGS sequence"/>
</dbReference>
<comment type="similarity">
    <text evidence="1">Belongs to the short-chain dehydrogenases/reductases (SDR) family.</text>
</comment>
<evidence type="ECO:0000313" key="4">
    <source>
        <dbReference type="EMBL" id="VGO14564.1"/>
    </source>
</evidence>
<dbReference type="NCBIfam" id="NF004200">
    <property type="entry name" value="PRK05653.1-5"/>
    <property type="match status" value="1"/>
</dbReference>
<keyword evidence="5" id="KW-1185">Reference proteome</keyword>
<dbReference type="InterPro" id="IPR002347">
    <property type="entry name" value="SDR_fam"/>
</dbReference>
<feature type="domain" description="Ketoreductase" evidence="3">
    <location>
        <begin position="2"/>
        <end position="185"/>
    </location>
</feature>
<evidence type="ECO:0000256" key="1">
    <source>
        <dbReference type="ARBA" id="ARBA00006484"/>
    </source>
</evidence>